<keyword evidence="2" id="KW-0645">Protease</keyword>
<dbReference type="OrthoDB" id="9803213at2"/>
<dbReference type="Gene3D" id="3.30.2290.10">
    <property type="entry name" value="PmbA/TldD superfamily"/>
    <property type="match status" value="1"/>
</dbReference>
<dbReference type="PANTHER" id="PTHR30624">
    <property type="entry name" value="UNCHARACTERIZED PROTEIN TLDD AND PMBA"/>
    <property type="match status" value="1"/>
</dbReference>
<evidence type="ECO:0000259" key="6">
    <source>
        <dbReference type="Pfam" id="PF19289"/>
    </source>
</evidence>
<evidence type="ECO:0000256" key="2">
    <source>
        <dbReference type="ARBA" id="ARBA00022670"/>
    </source>
</evidence>
<evidence type="ECO:0000256" key="1">
    <source>
        <dbReference type="ARBA" id="ARBA00005836"/>
    </source>
</evidence>
<keyword evidence="8" id="KW-1185">Reference proteome</keyword>
<dbReference type="Pfam" id="PF19289">
    <property type="entry name" value="PmbA_TldD_3rd"/>
    <property type="match status" value="1"/>
</dbReference>
<dbReference type="SUPFAM" id="SSF111283">
    <property type="entry name" value="Putative modulator of DNA gyrase, PmbA/TldD"/>
    <property type="match status" value="1"/>
</dbReference>
<dbReference type="AlphaFoldDB" id="A0A1M5YNP0"/>
<evidence type="ECO:0000256" key="3">
    <source>
        <dbReference type="ARBA" id="ARBA00022801"/>
    </source>
</evidence>
<dbReference type="PANTHER" id="PTHR30624:SF0">
    <property type="entry name" value="METALLOPROTEASE SLR0863"/>
    <property type="match status" value="1"/>
</dbReference>
<keyword evidence="3" id="KW-0378">Hydrolase</keyword>
<dbReference type="Proteomes" id="UP000184389">
    <property type="component" value="Unassembled WGS sequence"/>
</dbReference>
<evidence type="ECO:0000259" key="5">
    <source>
        <dbReference type="Pfam" id="PF01523"/>
    </source>
</evidence>
<evidence type="ECO:0000313" key="8">
    <source>
        <dbReference type="Proteomes" id="UP000184389"/>
    </source>
</evidence>
<gene>
    <name evidence="7" type="ORF">SAMN02745180_02301</name>
</gene>
<name>A0A1M5YNP0_9FIRM</name>
<proteinExistence type="inferred from homology"/>
<accession>A0A1M5YNP0</accession>
<evidence type="ECO:0000313" key="7">
    <source>
        <dbReference type="EMBL" id="SHI13173.1"/>
    </source>
</evidence>
<sequence length="445" mass="50343">MFNFPKDLYTDVRIEDVYETKIIYAMGEIEESKIRSYKAAFIRIFDGERWYYSSTSNIENIQKEIDSLSSYAKPNEKINENPIVAKFQTNVENLIKFKDNDVAKIGIDEKQNLLKEYFPILKENELIKLWKTIYVDKKTNKEFYSSKGAKVLYDTQVVGLSIKMQFVQDEKRFSESFQKSSNNFDDIKSKTEECKSYIKKCKDFLLNSQAVEPGKYTVILSPLAAGVFAHESFGHKSESDFMIGDETMKKEWAIGKKVGSNILSIVDDGNVSGSGYIPFDDEGTKAEKTYLIKDGILSGRLHSGTTAYYLEEELTGNARAINFEYEPIVRMTTTYIETGNKTKDELFSEVKDGIYIETIKHGSGMSTFTIAPSLAYYIKNGKIAEPVNISVVTGNVMETLNEIDGLSDEVEILCFILGGCGKMEQFPLPVGFGGPFVRVKNLNVQ</sequence>
<dbReference type="InterPro" id="IPR051463">
    <property type="entry name" value="Peptidase_U62_metallo"/>
</dbReference>
<reference evidence="7 8" key="1">
    <citation type="submission" date="2016-11" db="EMBL/GenBank/DDBJ databases">
        <authorList>
            <person name="Jaros S."/>
            <person name="Januszkiewicz K."/>
            <person name="Wedrychowicz H."/>
        </authorList>
    </citation>
    <scope>NUCLEOTIDE SEQUENCE [LARGE SCALE GENOMIC DNA]</scope>
    <source>
        <strain evidence="7 8">DSM 13106</strain>
    </source>
</reference>
<protein>
    <submittedName>
        <fullName evidence="7">TldD protein</fullName>
    </submittedName>
</protein>
<dbReference type="RefSeq" id="WP_072744944.1">
    <property type="nucleotide sequence ID" value="NZ_FQXR01000013.1"/>
</dbReference>
<dbReference type="STRING" id="1123281.SAMN02745180_02301"/>
<dbReference type="EMBL" id="FQXR01000013">
    <property type="protein sequence ID" value="SHI13173.1"/>
    <property type="molecule type" value="Genomic_DNA"/>
</dbReference>
<feature type="domain" description="Metalloprotease TldD/E C-terminal" evidence="6">
    <location>
        <begin position="213"/>
        <end position="444"/>
    </location>
</feature>
<dbReference type="InterPro" id="IPR036059">
    <property type="entry name" value="TldD/PmbA_sf"/>
</dbReference>
<organism evidence="7 8">
    <name type="scientific">Sporanaerobacter acetigenes DSM 13106</name>
    <dbReference type="NCBI Taxonomy" id="1123281"/>
    <lineage>
        <taxon>Bacteria</taxon>
        <taxon>Bacillati</taxon>
        <taxon>Bacillota</taxon>
        <taxon>Tissierellia</taxon>
        <taxon>Tissierellales</taxon>
        <taxon>Sporanaerobacteraceae</taxon>
        <taxon>Sporanaerobacter</taxon>
    </lineage>
</organism>
<dbReference type="GO" id="GO:0006508">
    <property type="term" value="P:proteolysis"/>
    <property type="evidence" value="ECO:0007669"/>
    <property type="project" value="UniProtKB-KW"/>
</dbReference>
<dbReference type="Pfam" id="PF01523">
    <property type="entry name" value="PmbA_TldD_1st"/>
    <property type="match status" value="1"/>
</dbReference>
<dbReference type="InterPro" id="IPR035068">
    <property type="entry name" value="TldD/PmbA_N"/>
</dbReference>
<dbReference type="InterPro" id="IPR045569">
    <property type="entry name" value="Metalloprtase-TldD/E_C"/>
</dbReference>
<feature type="domain" description="Metalloprotease TldD/E N-terminal" evidence="5">
    <location>
        <begin position="11"/>
        <end position="67"/>
    </location>
</feature>
<dbReference type="GO" id="GO:0008237">
    <property type="term" value="F:metallopeptidase activity"/>
    <property type="evidence" value="ECO:0007669"/>
    <property type="project" value="UniProtKB-KW"/>
</dbReference>
<keyword evidence="4" id="KW-0482">Metalloprotease</keyword>
<dbReference type="InterPro" id="IPR002510">
    <property type="entry name" value="Metalloprtase-TldD/E_N"/>
</dbReference>
<evidence type="ECO:0000256" key="4">
    <source>
        <dbReference type="ARBA" id="ARBA00023049"/>
    </source>
</evidence>
<comment type="similarity">
    <text evidence="1">Belongs to the peptidase U62 family.</text>
</comment>
<dbReference type="GO" id="GO:0005829">
    <property type="term" value="C:cytosol"/>
    <property type="evidence" value="ECO:0007669"/>
    <property type="project" value="TreeGrafter"/>
</dbReference>